<protein>
    <recommendedName>
        <fullName evidence="2">Thioredoxin domain-containing protein</fullName>
    </recommendedName>
</protein>
<dbReference type="Gene3D" id="3.40.30.10">
    <property type="entry name" value="Glutaredoxin"/>
    <property type="match status" value="1"/>
</dbReference>
<dbReference type="InterPro" id="IPR017937">
    <property type="entry name" value="Thioredoxin_CS"/>
</dbReference>
<reference evidence="3 4" key="1">
    <citation type="submission" date="2015-06" db="EMBL/GenBank/DDBJ databases">
        <title>Improved classification and identification of acetic acid bacteria using matrix-assisted laser desorption/ionization time-of-flight mass spectrometry; Gluconobacter nephelii and Gluconobacter uchimurae are later heterotypic synonyms of Gluconobacter japonicus and Gluconobacter oxydans, respectively.</title>
        <authorList>
            <person name="Li L."/>
            <person name="Cleenwerck I."/>
            <person name="De Vuyst L."/>
            <person name="Vandamme P."/>
        </authorList>
    </citation>
    <scope>NUCLEOTIDE SEQUENCE [LARGE SCALE GENOMIC DNA]</scope>
    <source>
        <strain evidence="3 4">LMG 1764</strain>
    </source>
</reference>
<organism evidence="3 4">
    <name type="scientific">Gluconobacter potus</name>
    <dbReference type="NCBI Taxonomy" id="2724927"/>
    <lineage>
        <taxon>Bacteria</taxon>
        <taxon>Pseudomonadati</taxon>
        <taxon>Pseudomonadota</taxon>
        <taxon>Alphaproteobacteria</taxon>
        <taxon>Acetobacterales</taxon>
        <taxon>Acetobacteraceae</taxon>
        <taxon>Gluconobacter</taxon>
    </lineage>
</organism>
<dbReference type="GO" id="GO:0015036">
    <property type="term" value="F:disulfide oxidoreductase activity"/>
    <property type="evidence" value="ECO:0007669"/>
    <property type="project" value="UniProtKB-ARBA"/>
</dbReference>
<keyword evidence="1" id="KW-0676">Redox-active center</keyword>
<evidence type="ECO:0000313" key="3">
    <source>
        <dbReference type="EMBL" id="KXV00532.1"/>
    </source>
</evidence>
<feature type="domain" description="Thioredoxin" evidence="2">
    <location>
        <begin position="34"/>
        <end position="193"/>
    </location>
</feature>
<dbReference type="AlphaFoldDB" id="A0A149QT99"/>
<dbReference type="PANTHER" id="PTHR42852:SF17">
    <property type="entry name" value="THIOREDOXIN-LIKE PROTEIN HI_1115"/>
    <property type="match status" value="1"/>
</dbReference>
<dbReference type="InterPro" id="IPR036249">
    <property type="entry name" value="Thioredoxin-like_sf"/>
</dbReference>
<sequence>MSSGLLSRRSVVFGTVGLAVAVGYGASKLAGTGVRRGMPIDRLMPGKAVSGPVGFGLSGPGGVRYALASRRGVPFLLHVWATWCPPCRHELPGLAAFMKTWGPDCPVVPVAVSSGSPEEIHAFLERNEVAGLPVWAVAGEDLKAWCGNRALAIPVTFLIDGAGCIRATAAGSLDWAAPGAPAALRRVLAATSA</sequence>
<dbReference type="PROSITE" id="PS51352">
    <property type="entry name" value="THIOREDOXIN_2"/>
    <property type="match status" value="1"/>
</dbReference>
<dbReference type="InterPro" id="IPR050553">
    <property type="entry name" value="Thioredoxin_ResA/DsbE_sf"/>
</dbReference>
<dbReference type="PROSITE" id="PS00194">
    <property type="entry name" value="THIOREDOXIN_1"/>
    <property type="match status" value="1"/>
</dbReference>
<dbReference type="CDD" id="cd02966">
    <property type="entry name" value="TlpA_like_family"/>
    <property type="match status" value="1"/>
</dbReference>
<dbReference type="GO" id="GO:0016209">
    <property type="term" value="F:antioxidant activity"/>
    <property type="evidence" value="ECO:0007669"/>
    <property type="project" value="InterPro"/>
</dbReference>
<dbReference type="RefSeq" id="WP_062496878.1">
    <property type="nucleotide sequence ID" value="NZ_LHZB01000116.1"/>
</dbReference>
<dbReference type="InterPro" id="IPR000866">
    <property type="entry name" value="AhpC/TSA"/>
</dbReference>
<dbReference type="InterPro" id="IPR013766">
    <property type="entry name" value="Thioredoxin_domain"/>
</dbReference>
<evidence type="ECO:0000256" key="1">
    <source>
        <dbReference type="ARBA" id="ARBA00023284"/>
    </source>
</evidence>
<dbReference type="EMBL" id="LHZB01000116">
    <property type="protein sequence ID" value="KXV00532.1"/>
    <property type="molecule type" value="Genomic_DNA"/>
</dbReference>
<gene>
    <name evidence="3" type="ORF">AD929_11050</name>
</gene>
<evidence type="ECO:0000259" key="2">
    <source>
        <dbReference type="PROSITE" id="PS51352"/>
    </source>
</evidence>
<name>A0A149QT99_9PROT</name>
<dbReference type="Proteomes" id="UP000075573">
    <property type="component" value="Unassembled WGS sequence"/>
</dbReference>
<dbReference type="PANTHER" id="PTHR42852">
    <property type="entry name" value="THIOL:DISULFIDE INTERCHANGE PROTEIN DSBE"/>
    <property type="match status" value="1"/>
</dbReference>
<dbReference type="PATRIC" id="fig|442.7.peg.1247"/>
<dbReference type="SUPFAM" id="SSF52833">
    <property type="entry name" value="Thioredoxin-like"/>
    <property type="match status" value="1"/>
</dbReference>
<comment type="caution">
    <text evidence="3">The sequence shown here is derived from an EMBL/GenBank/DDBJ whole genome shotgun (WGS) entry which is preliminary data.</text>
</comment>
<accession>A0A149QT99</accession>
<proteinExistence type="predicted"/>
<dbReference type="Pfam" id="PF00578">
    <property type="entry name" value="AhpC-TSA"/>
    <property type="match status" value="1"/>
</dbReference>
<evidence type="ECO:0000313" key="4">
    <source>
        <dbReference type="Proteomes" id="UP000075573"/>
    </source>
</evidence>